<feature type="compositionally biased region" description="Low complexity" evidence="1">
    <location>
        <begin position="302"/>
        <end position="330"/>
    </location>
</feature>
<accession>A0ABQ9TYQ5</accession>
<evidence type="ECO:0000313" key="3">
    <source>
        <dbReference type="Proteomes" id="UP001266305"/>
    </source>
</evidence>
<evidence type="ECO:0000313" key="2">
    <source>
        <dbReference type="EMBL" id="KAK2089620.1"/>
    </source>
</evidence>
<comment type="caution">
    <text evidence="2">The sequence shown here is derived from an EMBL/GenBank/DDBJ whole genome shotgun (WGS) entry which is preliminary data.</text>
</comment>
<feature type="compositionally biased region" description="Basic residues" evidence="1">
    <location>
        <begin position="1"/>
        <end position="11"/>
    </location>
</feature>
<feature type="compositionally biased region" description="Basic residues" evidence="1">
    <location>
        <begin position="283"/>
        <end position="301"/>
    </location>
</feature>
<feature type="compositionally biased region" description="Low complexity" evidence="1">
    <location>
        <begin position="118"/>
        <end position="153"/>
    </location>
</feature>
<feature type="compositionally biased region" description="Low complexity" evidence="1">
    <location>
        <begin position="44"/>
        <end position="54"/>
    </location>
</feature>
<feature type="compositionally biased region" description="Polar residues" evidence="1">
    <location>
        <begin position="341"/>
        <end position="354"/>
    </location>
</feature>
<feature type="region of interest" description="Disordered" evidence="1">
    <location>
        <begin position="1"/>
        <end position="362"/>
    </location>
</feature>
<name>A0ABQ9TYQ5_SAGOE</name>
<dbReference type="Proteomes" id="UP001266305">
    <property type="component" value="Unassembled WGS sequence"/>
</dbReference>
<reference evidence="2 3" key="1">
    <citation type="submission" date="2023-05" db="EMBL/GenBank/DDBJ databases">
        <title>B98-5 Cell Line De Novo Hybrid Assembly: An Optical Mapping Approach.</title>
        <authorList>
            <person name="Kananen K."/>
            <person name="Auerbach J.A."/>
            <person name="Kautto E."/>
            <person name="Blachly J.S."/>
        </authorList>
    </citation>
    <scope>NUCLEOTIDE SEQUENCE [LARGE SCALE GENOMIC DNA]</scope>
    <source>
        <strain evidence="2">B95-8</strain>
        <tissue evidence="2">Cell line</tissue>
    </source>
</reference>
<feature type="compositionally biased region" description="Low complexity" evidence="1">
    <location>
        <begin position="205"/>
        <end position="217"/>
    </location>
</feature>
<dbReference type="EMBL" id="JASSZA010000018">
    <property type="protein sequence ID" value="KAK2089620.1"/>
    <property type="molecule type" value="Genomic_DNA"/>
</dbReference>
<evidence type="ECO:0000256" key="1">
    <source>
        <dbReference type="SAM" id="MobiDB-lite"/>
    </source>
</evidence>
<proteinExistence type="predicted"/>
<gene>
    <name evidence="2" type="ORF">P7K49_032286</name>
</gene>
<feature type="non-terminal residue" evidence="2">
    <location>
        <position position="362"/>
    </location>
</feature>
<feature type="compositionally biased region" description="Basic residues" evidence="1">
    <location>
        <begin position="232"/>
        <end position="244"/>
    </location>
</feature>
<keyword evidence="3" id="KW-1185">Reference proteome</keyword>
<protein>
    <submittedName>
        <fullName evidence="2">Uncharacterized protein</fullName>
    </submittedName>
</protein>
<sequence>MRRKRRRRRKTTSTPSLGRPEKVWRCLRPPKPRLPGGRGPRSHPPQLSLRSRPPLLRDRAWGSLPRQPAPGPRRLLLKWQVPPSARPRRGPGCGPPGEPRAGPGGAAAGPDTHRDDGGALAPLPPVSLSLGLPRRAPAPAAASAASAAPAASLRPRRSGFWPRRSLLSLSPARGSNGARGRGGDSPLPGKYRSPRAPSPGGGAARPGPAWRAAATRPGAERRLLQAASSRRGFCKSHKMARARNLRSEKRRGPGGGGGSSARRARTARPRVPAQTDRPSHTPAHPRAHSLSHTLPRTHTRTHTGPARSPAAAAAPTAAAGTAAAQAAAAAPAPPSRGVRSLSPTWATISSSDGSSLPGYPRR</sequence>
<organism evidence="2 3">
    <name type="scientific">Saguinus oedipus</name>
    <name type="common">Cotton-top tamarin</name>
    <name type="synonym">Oedipomidas oedipus</name>
    <dbReference type="NCBI Taxonomy" id="9490"/>
    <lineage>
        <taxon>Eukaryota</taxon>
        <taxon>Metazoa</taxon>
        <taxon>Chordata</taxon>
        <taxon>Craniata</taxon>
        <taxon>Vertebrata</taxon>
        <taxon>Euteleostomi</taxon>
        <taxon>Mammalia</taxon>
        <taxon>Eutheria</taxon>
        <taxon>Euarchontoglires</taxon>
        <taxon>Primates</taxon>
        <taxon>Haplorrhini</taxon>
        <taxon>Platyrrhini</taxon>
        <taxon>Cebidae</taxon>
        <taxon>Callitrichinae</taxon>
        <taxon>Saguinus</taxon>
    </lineage>
</organism>